<dbReference type="EMBL" id="FIZX01000003">
    <property type="protein sequence ID" value="CZF83745.1"/>
    <property type="molecule type" value="Genomic_DNA"/>
</dbReference>
<dbReference type="PROSITE" id="PS51257">
    <property type="entry name" value="PROKAR_LIPOPROTEIN"/>
    <property type="match status" value="1"/>
</dbReference>
<dbReference type="AlphaFoldDB" id="A0A128FB73"/>
<gene>
    <name evidence="2" type="ORF">GCE9029_03990</name>
</gene>
<dbReference type="STRING" id="1796497.GCE9029_03990"/>
<evidence type="ECO:0008006" key="4">
    <source>
        <dbReference type="Google" id="ProtNLM"/>
    </source>
</evidence>
<dbReference type="OrthoDB" id="9815328at2"/>
<protein>
    <recommendedName>
        <fullName evidence="4">Lipoprotein</fullName>
    </recommendedName>
</protein>
<keyword evidence="3" id="KW-1185">Reference proteome</keyword>
<feature type="signal peptide" evidence="1">
    <location>
        <begin position="1"/>
        <end position="17"/>
    </location>
</feature>
<proteinExistence type="predicted"/>
<accession>A0A128FB73</accession>
<evidence type="ECO:0000313" key="2">
    <source>
        <dbReference type="EMBL" id="CZF83745.1"/>
    </source>
</evidence>
<evidence type="ECO:0000313" key="3">
    <source>
        <dbReference type="Proteomes" id="UP000071641"/>
    </source>
</evidence>
<reference evidence="3" key="1">
    <citation type="submission" date="2016-02" db="EMBL/GenBank/DDBJ databases">
        <authorList>
            <person name="Rodrigo-Torres Lidia"/>
            <person name="Arahal R.David."/>
        </authorList>
    </citation>
    <scope>NUCLEOTIDE SEQUENCE [LARGE SCALE GENOMIC DNA]</scope>
    <source>
        <strain evidence="3">CECT 9029</strain>
    </source>
</reference>
<evidence type="ECO:0000256" key="1">
    <source>
        <dbReference type="SAM" id="SignalP"/>
    </source>
</evidence>
<organism evidence="2 3">
    <name type="scientific">Grimontia celer</name>
    <dbReference type="NCBI Taxonomy" id="1796497"/>
    <lineage>
        <taxon>Bacteria</taxon>
        <taxon>Pseudomonadati</taxon>
        <taxon>Pseudomonadota</taxon>
        <taxon>Gammaproteobacteria</taxon>
        <taxon>Vibrionales</taxon>
        <taxon>Vibrionaceae</taxon>
        <taxon>Grimontia</taxon>
    </lineage>
</organism>
<keyword evidence="1" id="KW-0732">Signal</keyword>
<dbReference type="Proteomes" id="UP000071641">
    <property type="component" value="Unassembled WGS sequence"/>
</dbReference>
<sequence>MKFKKYLVLLAMAFVLAGCGRVQPIKNVENAPVAFNIPAASVKQAIIESGVDRGWIMTETTPGVIRGELFVRSHRAVIEIPYSDKSYSINYVESENLMESDGKIHRNYNRWVNNLDVDIRKKLAVMAASQ</sequence>
<feature type="chain" id="PRO_5007282302" description="Lipoprotein" evidence="1">
    <location>
        <begin position="18"/>
        <end position="130"/>
    </location>
</feature>
<name>A0A128FB73_9GAMM</name>